<proteinExistence type="predicted"/>
<protein>
    <submittedName>
        <fullName evidence="1">Uncharacterized protein</fullName>
    </submittedName>
</protein>
<keyword evidence="2" id="KW-1185">Reference proteome</keyword>
<reference evidence="1 2" key="1">
    <citation type="journal article" date="2019" name="Int. J. Syst. Evol. Microbiol.">
        <title>The Global Catalogue of Microorganisms (GCM) 10K type strain sequencing project: providing services to taxonomists for standard genome sequencing and annotation.</title>
        <authorList>
            <consortium name="The Broad Institute Genomics Platform"/>
            <consortium name="The Broad Institute Genome Sequencing Center for Infectious Disease"/>
            <person name="Wu L."/>
            <person name="Ma J."/>
        </authorList>
    </citation>
    <scope>NUCLEOTIDE SEQUENCE [LARGE SCALE GENOMIC DNA]</scope>
    <source>
        <strain evidence="1 2">JCM 16374</strain>
    </source>
</reference>
<evidence type="ECO:0000313" key="1">
    <source>
        <dbReference type="EMBL" id="GAA2669105.1"/>
    </source>
</evidence>
<name>A0ABN3S6V6_9ACTN</name>
<dbReference type="EMBL" id="BAAARK010000014">
    <property type="protein sequence ID" value="GAA2669105.1"/>
    <property type="molecule type" value="Genomic_DNA"/>
</dbReference>
<sequence>MDPWAADQDLFVRAPGRPAATMSTRLSDAMRRRGDGLRRRYRRPLEGLTTGVAAVRRTASVLDLHVVRKA</sequence>
<comment type="caution">
    <text evidence="1">The sequence shown here is derived from an EMBL/GenBank/DDBJ whole genome shotgun (WGS) entry which is preliminary data.</text>
</comment>
<organism evidence="1 2">
    <name type="scientific">Streptomyces lunalinharesii</name>
    <dbReference type="NCBI Taxonomy" id="333384"/>
    <lineage>
        <taxon>Bacteria</taxon>
        <taxon>Bacillati</taxon>
        <taxon>Actinomycetota</taxon>
        <taxon>Actinomycetes</taxon>
        <taxon>Kitasatosporales</taxon>
        <taxon>Streptomycetaceae</taxon>
        <taxon>Streptomyces</taxon>
    </lineage>
</organism>
<gene>
    <name evidence="1" type="ORF">GCM10009864_43710</name>
</gene>
<dbReference type="Proteomes" id="UP001500994">
    <property type="component" value="Unassembled WGS sequence"/>
</dbReference>
<evidence type="ECO:0000313" key="2">
    <source>
        <dbReference type="Proteomes" id="UP001500994"/>
    </source>
</evidence>
<accession>A0ABN3S6V6</accession>